<evidence type="ECO:0000313" key="3">
    <source>
        <dbReference type="Proteomes" id="UP000190896"/>
    </source>
</evidence>
<feature type="transmembrane region" description="Helical" evidence="1">
    <location>
        <begin position="29"/>
        <end position="52"/>
    </location>
</feature>
<keyword evidence="1" id="KW-0812">Transmembrane</keyword>
<dbReference type="PANTHER" id="PTHR34351:SF1">
    <property type="entry name" value="SLR1927 PROTEIN"/>
    <property type="match status" value="1"/>
</dbReference>
<evidence type="ECO:0000256" key="1">
    <source>
        <dbReference type="SAM" id="Phobius"/>
    </source>
</evidence>
<proteinExistence type="predicted"/>
<sequence>MRLRLPEYFIRRHVYADVEGRAHIRPRTIYILPTAQGILFGAILFLMLLGSINYANNLGFMLTFLLAGLGVVAILHTWRNLVGLELVAGRNEPVFAGQEARFEIQLINHRESTRAGINIKLADGEPVACDLEGKSSEALTLAVQTHHRGYQPLGQFVLFTRYPMGLLHAWVYIDLDNRCLVCPAPGGRMPPAQVPDYRQCPKGDKGVGVDDFVGLRSYRVGDPIKHIHWKTLAREQGIQTKQFGGDRADRRWLDWDSLQGMDTEQRLSALCRGVLDACEKQHEYGLRLPGTEIKPNRGPVHRNNCLASLALFGESV</sequence>
<keyword evidence="1" id="KW-0472">Membrane</keyword>
<dbReference type="Proteomes" id="UP000190896">
    <property type="component" value="Unassembled WGS sequence"/>
</dbReference>
<feature type="transmembrane region" description="Helical" evidence="1">
    <location>
        <begin position="58"/>
        <end position="78"/>
    </location>
</feature>
<dbReference type="EMBL" id="MPRJ01000007">
    <property type="protein sequence ID" value="OOZ37560.1"/>
    <property type="molecule type" value="Genomic_DNA"/>
</dbReference>
<comment type="caution">
    <text evidence="2">The sequence shown here is derived from an EMBL/GenBank/DDBJ whole genome shotgun (WGS) entry which is preliminary data.</text>
</comment>
<accession>A0A1T2KXS0</accession>
<name>A0A1T2KXS0_9GAMM</name>
<protein>
    <submittedName>
        <fullName evidence="2">Uncharacterized protein</fullName>
    </submittedName>
</protein>
<evidence type="ECO:0000313" key="2">
    <source>
        <dbReference type="EMBL" id="OOZ37560.1"/>
    </source>
</evidence>
<keyword evidence="3" id="KW-1185">Reference proteome</keyword>
<dbReference type="RefSeq" id="WP_078485808.1">
    <property type="nucleotide sequence ID" value="NZ_MPRJ01000007.1"/>
</dbReference>
<gene>
    <name evidence="2" type="ORF">BOW51_01740</name>
</gene>
<reference evidence="2 3" key="1">
    <citation type="submission" date="2016-11" db="EMBL/GenBank/DDBJ databases">
        <title>Mixed transmission modes and dynamic genome evolution in an obligate animal-bacterial symbiosis.</title>
        <authorList>
            <person name="Russell S.L."/>
            <person name="Corbett-Detig R.B."/>
            <person name="Cavanaugh C.M."/>
        </authorList>
    </citation>
    <scope>NUCLEOTIDE SEQUENCE [LARGE SCALE GENOMIC DNA]</scope>
    <source>
        <strain evidence="2">Se-Cadez</strain>
    </source>
</reference>
<dbReference type="OrthoDB" id="5298497at2"/>
<dbReference type="AlphaFoldDB" id="A0A1T2KXS0"/>
<dbReference type="PANTHER" id="PTHR34351">
    <property type="entry name" value="SLR1927 PROTEIN-RELATED"/>
    <property type="match status" value="1"/>
</dbReference>
<organism evidence="2 3">
    <name type="scientific">Solemya velesiana gill symbiont</name>
    <dbReference type="NCBI Taxonomy" id="1918948"/>
    <lineage>
        <taxon>Bacteria</taxon>
        <taxon>Pseudomonadati</taxon>
        <taxon>Pseudomonadota</taxon>
        <taxon>Gammaproteobacteria</taxon>
        <taxon>sulfur-oxidizing symbionts</taxon>
    </lineage>
</organism>
<keyword evidence="1" id="KW-1133">Transmembrane helix</keyword>